<dbReference type="InterPro" id="IPR005119">
    <property type="entry name" value="LysR_subst-bd"/>
</dbReference>
<evidence type="ECO:0000313" key="7">
    <source>
        <dbReference type="Proteomes" id="UP000050949"/>
    </source>
</evidence>
<dbReference type="PATRIC" id="fig|1122147.4.peg.2970"/>
<evidence type="ECO:0000256" key="1">
    <source>
        <dbReference type="ARBA" id="ARBA00009437"/>
    </source>
</evidence>
<dbReference type="EMBL" id="AZFW01000063">
    <property type="protein sequence ID" value="KRM26803.1"/>
    <property type="molecule type" value="Genomic_DNA"/>
</dbReference>
<name>A0A0R1XIM0_9LACO</name>
<dbReference type="InterPro" id="IPR050950">
    <property type="entry name" value="HTH-type_LysR_regulators"/>
</dbReference>
<dbReference type="GO" id="GO:0003700">
    <property type="term" value="F:DNA-binding transcription factor activity"/>
    <property type="evidence" value="ECO:0007669"/>
    <property type="project" value="InterPro"/>
</dbReference>
<accession>A0A0R1XIM0</accession>
<dbReference type="OrthoDB" id="9803735at2"/>
<gene>
    <name evidence="6" type="ORF">FC91_GL002884</name>
</gene>
<evidence type="ECO:0000256" key="3">
    <source>
        <dbReference type="ARBA" id="ARBA00023125"/>
    </source>
</evidence>
<sequence>MNTRDLAYYVQLVELGSFTRVADQFGVTQPTITLAIKRLEDEFGVTLIHRDQSHAALTVTAAGQQLYRHARTIGQELALAHTEIAHLKEEKIRFGLPPIIGNYYFPKIAGRLVAAGLTEHLLTQSGGSDTLLAMLQNGSIDIALLGSSGPLDVPGLAVTPLTDAPFSIVVPPKNLLANQAQVAVAALADQPFVVLNEEFVHDRALRWFTRAADIRPNIVYRSGDVGLVKQMIAQGVGIGFLTKMAVAPADDLVTLPISQAGQPRFVISVAHRADLVLSPMMQALKKILTTAQ</sequence>
<dbReference type="PANTHER" id="PTHR30419">
    <property type="entry name" value="HTH-TYPE TRANSCRIPTIONAL REGULATOR YBHD"/>
    <property type="match status" value="1"/>
</dbReference>
<dbReference type="SUPFAM" id="SSF46785">
    <property type="entry name" value="Winged helix' DNA-binding domain"/>
    <property type="match status" value="1"/>
</dbReference>
<dbReference type="Gene3D" id="1.10.10.10">
    <property type="entry name" value="Winged helix-like DNA-binding domain superfamily/Winged helix DNA-binding domain"/>
    <property type="match status" value="1"/>
</dbReference>
<dbReference type="InterPro" id="IPR000847">
    <property type="entry name" value="LysR_HTH_N"/>
</dbReference>
<evidence type="ECO:0000256" key="4">
    <source>
        <dbReference type="ARBA" id="ARBA00023163"/>
    </source>
</evidence>
<reference evidence="6 7" key="1">
    <citation type="journal article" date="2015" name="Genome Announc.">
        <title>Expanding the biotechnology potential of lactobacilli through comparative genomics of 213 strains and associated genera.</title>
        <authorList>
            <person name="Sun Z."/>
            <person name="Harris H.M."/>
            <person name="McCann A."/>
            <person name="Guo C."/>
            <person name="Argimon S."/>
            <person name="Zhang W."/>
            <person name="Yang X."/>
            <person name="Jeffery I.B."/>
            <person name="Cooney J.C."/>
            <person name="Kagawa T.F."/>
            <person name="Liu W."/>
            <person name="Song Y."/>
            <person name="Salvetti E."/>
            <person name="Wrobel A."/>
            <person name="Rasinkangas P."/>
            <person name="Parkhill J."/>
            <person name="Rea M.C."/>
            <person name="O'Sullivan O."/>
            <person name="Ritari J."/>
            <person name="Douillard F.P."/>
            <person name="Paul Ross R."/>
            <person name="Yang R."/>
            <person name="Briner A.E."/>
            <person name="Felis G.E."/>
            <person name="de Vos W.M."/>
            <person name="Barrangou R."/>
            <person name="Klaenhammer T.R."/>
            <person name="Caufield P.W."/>
            <person name="Cui Y."/>
            <person name="Zhang H."/>
            <person name="O'Toole P.W."/>
        </authorList>
    </citation>
    <scope>NUCLEOTIDE SEQUENCE [LARGE SCALE GENOMIC DNA]</scope>
    <source>
        <strain evidence="6 7">DSM 16991</strain>
    </source>
</reference>
<dbReference type="FunFam" id="1.10.10.10:FF:000001">
    <property type="entry name" value="LysR family transcriptional regulator"/>
    <property type="match status" value="1"/>
</dbReference>
<evidence type="ECO:0000313" key="6">
    <source>
        <dbReference type="EMBL" id="KRM26803.1"/>
    </source>
</evidence>
<dbReference type="eggNOG" id="COG0583">
    <property type="taxonomic scope" value="Bacteria"/>
</dbReference>
<organism evidence="6 7">
    <name type="scientific">Schleiferilactobacillus harbinensis DSM 16991</name>
    <dbReference type="NCBI Taxonomy" id="1122147"/>
    <lineage>
        <taxon>Bacteria</taxon>
        <taxon>Bacillati</taxon>
        <taxon>Bacillota</taxon>
        <taxon>Bacilli</taxon>
        <taxon>Lactobacillales</taxon>
        <taxon>Lactobacillaceae</taxon>
        <taxon>Schleiferilactobacillus</taxon>
    </lineage>
</organism>
<dbReference type="Pfam" id="PF03466">
    <property type="entry name" value="LysR_substrate"/>
    <property type="match status" value="1"/>
</dbReference>
<dbReference type="AlphaFoldDB" id="A0A0R1XIM0"/>
<keyword evidence="3" id="KW-0238">DNA-binding</keyword>
<dbReference type="PRINTS" id="PR00039">
    <property type="entry name" value="HTHLYSR"/>
</dbReference>
<keyword evidence="4" id="KW-0804">Transcription</keyword>
<dbReference type="Pfam" id="PF00126">
    <property type="entry name" value="HTH_1"/>
    <property type="match status" value="1"/>
</dbReference>
<dbReference type="PROSITE" id="PS50931">
    <property type="entry name" value="HTH_LYSR"/>
    <property type="match status" value="1"/>
</dbReference>
<proteinExistence type="inferred from homology"/>
<dbReference type="GO" id="GO:0005829">
    <property type="term" value="C:cytosol"/>
    <property type="evidence" value="ECO:0007669"/>
    <property type="project" value="TreeGrafter"/>
</dbReference>
<comment type="caution">
    <text evidence="6">The sequence shown here is derived from an EMBL/GenBank/DDBJ whole genome shotgun (WGS) entry which is preliminary data.</text>
</comment>
<dbReference type="InterPro" id="IPR036388">
    <property type="entry name" value="WH-like_DNA-bd_sf"/>
</dbReference>
<evidence type="ECO:0000259" key="5">
    <source>
        <dbReference type="PROSITE" id="PS50931"/>
    </source>
</evidence>
<keyword evidence="2" id="KW-0805">Transcription regulation</keyword>
<comment type="similarity">
    <text evidence="1">Belongs to the LysR transcriptional regulatory family.</text>
</comment>
<evidence type="ECO:0000256" key="2">
    <source>
        <dbReference type="ARBA" id="ARBA00023015"/>
    </source>
</evidence>
<protein>
    <submittedName>
        <fullName evidence="6">Malolactic fermentation system transcription activator</fullName>
    </submittedName>
</protein>
<dbReference type="Proteomes" id="UP000050949">
    <property type="component" value="Unassembled WGS sequence"/>
</dbReference>
<dbReference type="Gene3D" id="3.40.190.10">
    <property type="entry name" value="Periplasmic binding protein-like II"/>
    <property type="match status" value="2"/>
</dbReference>
<dbReference type="RefSeq" id="WP_027828851.1">
    <property type="nucleotide sequence ID" value="NZ_AUEH01000031.1"/>
</dbReference>
<dbReference type="GO" id="GO:0003677">
    <property type="term" value="F:DNA binding"/>
    <property type="evidence" value="ECO:0007669"/>
    <property type="project" value="UniProtKB-KW"/>
</dbReference>
<dbReference type="SUPFAM" id="SSF53850">
    <property type="entry name" value="Periplasmic binding protein-like II"/>
    <property type="match status" value="1"/>
</dbReference>
<feature type="domain" description="HTH lysR-type" evidence="5">
    <location>
        <begin position="1"/>
        <end position="58"/>
    </location>
</feature>
<dbReference type="InterPro" id="IPR036390">
    <property type="entry name" value="WH_DNA-bd_sf"/>
</dbReference>